<comment type="caution">
    <text evidence="3">The sequence shown here is derived from an EMBL/GenBank/DDBJ whole genome shotgun (WGS) entry which is preliminary data.</text>
</comment>
<feature type="region of interest" description="Disordered" evidence="1">
    <location>
        <begin position="1"/>
        <end position="34"/>
    </location>
</feature>
<organism evidence="3 4">
    <name type="scientific">Stichopus japonicus</name>
    <name type="common">Sea cucumber</name>
    <dbReference type="NCBI Taxonomy" id="307972"/>
    <lineage>
        <taxon>Eukaryota</taxon>
        <taxon>Metazoa</taxon>
        <taxon>Echinodermata</taxon>
        <taxon>Eleutherozoa</taxon>
        <taxon>Echinozoa</taxon>
        <taxon>Holothuroidea</taxon>
        <taxon>Aspidochirotacea</taxon>
        <taxon>Aspidochirotida</taxon>
        <taxon>Stichopodidae</taxon>
        <taxon>Apostichopus</taxon>
    </lineage>
</organism>
<dbReference type="OrthoDB" id="5798249at2759"/>
<name>A0A2G8LM76_STIJA</name>
<reference evidence="3 4" key="1">
    <citation type="journal article" date="2017" name="PLoS Biol.">
        <title>The sea cucumber genome provides insights into morphological evolution and visceral regeneration.</title>
        <authorList>
            <person name="Zhang X."/>
            <person name="Sun L."/>
            <person name="Yuan J."/>
            <person name="Sun Y."/>
            <person name="Gao Y."/>
            <person name="Zhang L."/>
            <person name="Li S."/>
            <person name="Dai H."/>
            <person name="Hamel J.F."/>
            <person name="Liu C."/>
            <person name="Yu Y."/>
            <person name="Liu S."/>
            <person name="Lin W."/>
            <person name="Guo K."/>
            <person name="Jin S."/>
            <person name="Xu P."/>
            <person name="Storey K.B."/>
            <person name="Huan P."/>
            <person name="Zhang T."/>
            <person name="Zhou Y."/>
            <person name="Zhang J."/>
            <person name="Lin C."/>
            <person name="Li X."/>
            <person name="Xing L."/>
            <person name="Huo D."/>
            <person name="Sun M."/>
            <person name="Wang L."/>
            <person name="Mercier A."/>
            <person name="Li F."/>
            <person name="Yang H."/>
            <person name="Xiang J."/>
        </authorList>
    </citation>
    <scope>NUCLEOTIDE SEQUENCE [LARGE SCALE GENOMIC DNA]</scope>
    <source>
        <strain evidence="3">Shaxun</strain>
        <tissue evidence="3">Muscle</tissue>
    </source>
</reference>
<evidence type="ECO:0000313" key="4">
    <source>
        <dbReference type="Proteomes" id="UP000230750"/>
    </source>
</evidence>
<evidence type="ECO:0000313" key="3">
    <source>
        <dbReference type="EMBL" id="PIK61349.1"/>
    </source>
</evidence>
<dbReference type="InterPro" id="IPR046815">
    <property type="entry name" value="P2RX7_C"/>
</dbReference>
<gene>
    <name evidence="3" type="ORF">BSL78_01707</name>
</gene>
<feature type="compositionally biased region" description="Polar residues" evidence="1">
    <location>
        <begin position="20"/>
        <end position="34"/>
    </location>
</feature>
<sequence length="203" mass="22611">MESGPEPYAFQPVRQRARPSDSTSTSSANPHDSTVSVSAIVTNVSAVHELPSSLDARLSNLDWCICGGCMKMPTTKECLCCSEMSALNDRVNDMGFESNNCIANHTDFPVLCLNSRVLRTNYIMQRHVRGDDTALPNQLPNRKYRFIAYRAFTAWSHGRLWKRNRCIIPACAVAAIRASFPGADGNYKGYQDISEVREALQMN</sequence>
<dbReference type="Pfam" id="PF20478">
    <property type="entry name" value="P2RX7_C"/>
    <property type="match status" value="1"/>
</dbReference>
<evidence type="ECO:0000256" key="1">
    <source>
        <dbReference type="SAM" id="MobiDB-lite"/>
    </source>
</evidence>
<feature type="domain" description="P2X purinoreceptor 7 intracellular" evidence="2">
    <location>
        <begin position="35"/>
        <end position="191"/>
    </location>
</feature>
<proteinExistence type="predicted"/>
<evidence type="ECO:0000259" key="2">
    <source>
        <dbReference type="Pfam" id="PF20478"/>
    </source>
</evidence>
<dbReference type="EMBL" id="MRZV01000034">
    <property type="protein sequence ID" value="PIK61349.1"/>
    <property type="molecule type" value="Genomic_DNA"/>
</dbReference>
<dbReference type="PANTHER" id="PTHR36981">
    <property type="entry name" value="ZGC:195170"/>
    <property type="match status" value="1"/>
</dbReference>
<dbReference type="Proteomes" id="UP000230750">
    <property type="component" value="Unassembled WGS sequence"/>
</dbReference>
<protein>
    <recommendedName>
        <fullName evidence="2">P2X purinoreceptor 7 intracellular domain-containing protein</fullName>
    </recommendedName>
</protein>
<accession>A0A2G8LM76</accession>
<keyword evidence="4" id="KW-1185">Reference proteome</keyword>
<dbReference type="AlphaFoldDB" id="A0A2G8LM76"/>